<dbReference type="AlphaFoldDB" id="A0A060SFF8"/>
<organism evidence="2 3">
    <name type="scientific">Pycnoporus cinnabarinus</name>
    <name type="common">Cinnabar-red polypore</name>
    <name type="synonym">Trametes cinnabarina</name>
    <dbReference type="NCBI Taxonomy" id="5643"/>
    <lineage>
        <taxon>Eukaryota</taxon>
        <taxon>Fungi</taxon>
        <taxon>Dikarya</taxon>
        <taxon>Basidiomycota</taxon>
        <taxon>Agaricomycotina</taxon>
        <taxon>Agaricomycetes</taxon>
        <taxon>Polyporales</taxon>
        <taxon>Polyporaceae</taxon>
        <taxon>Trametes</taxon>
    </lineage>
</organism>
<sequence length="77" mass="8607">MDVWPNHSNEPTAAPEKSKGKGKAKVERAEGPWRYPILEDGSLGAATLKKKGNQFEWTFASEGHSGTYNHWSHLKDL</sequence>
<dbReference type="STRING" id="5643.A0A060SFF8"/>
<comment type="caution">
    <text evidence="2">The sequence shown here is derived from an EMBL/GenBank/DDBJ whole genome shotgun (WGS) entry which is preliminary data.</text>
</comment>
<proteinExistence type="predicted"/>
<protein>
    <submittedName>
        <fullName evidence="2">Uncharacterized protein</fullName>
    </submittedName>
</protein>
<dbReference type="Proteomes" id="UP000029665">
    <property type="component" value="Unassembled WGS sequence"/>
</dbReference>
<evidence type="ECO:0000256" key="1">
    <source>
        <dbReference type="SAM" id="MobiDB-lite"/>
    </source>
</evidence>
<dbReference type="EMBL" id="CCBP010000118">
    <property type="protein sequence ID" value="CDO72936.1"/>
    <property type="molecule type" value="Genomic_DNA"/>
</dbReference>
<name>A0A060SFF8_PYCCI</name>
<feature type="compositionally biased region" description="Basic and acidic residues" evidence="1">
    <location>
        <begin position="16"/>
        <end position="29"/>
    </location>
</feature>
<evidence type="ECO:0000313" key="3">
    <source>
        <dbReference type="Proteomes" id="UP000029665"/>
    </source>
</evidence>
<keyword evidence="3" id="KW-1185">Reference proteome</keyword>
<evidence type="ECO:0000313" key="2">
    <source>
        <dbReference type="EMBL" id="CDO72936.1"/>
    </source>
</evidence>
<gene>
    <name evidence="2" type="ORF">BN946_scf185002.g121</name>
</gene>
<dbReference type="OrthoDB" id="2382881at2759"/>
<reference evidence="2" key="1">
    <citation type="submission" date="2014-01" db="EMBL/GenBank/DDBJ databases">
        <title>The genome of the white-rot fungus Pycnoporus cinnabarinus: a basidiomycete model with a versatile arsenal for lignocellulosic biomass breakdown.</title>
        <authorList>
            <person name="Levasseur A."/>
            <person name="Lomascolo A."/>
            <person name="Ruiz-Duenas F.J."/>
            <person name="Uzan E."/>
            <person name="Piumi F."/>
            <person name="Kues U."/>
            <person name="Ram A.F.J."/>
            <person name="Murat C."/>
            <person name="Haon M."/>
            <person name="Benoit I."/>
            <person name="Arfi Y."/>
            <person name="Chevret D."/>
            <person name="Drula E."/>
            <person name="Kwon M.J."/>
            <person name="Gouret P."/>
            <person name="Lesage-Meessen L."/>
            <person name="Lombard V."/>
            <person name="Mariette J."/>
            <person name="Noirot C."/>
            <person name="Park J."/>
            <person name="Patyshakuliyeva A."/>
            <person name="Wieneger R.A.B."/>
            <person name="Wosten H.A.B."/>
            <person name="Martin F."/>
            <person name="Coutinho P.M."/>
            <person name="de Vries R."/>
            <person name="Martinez A.T."/>
            <person name="Klopp C."/>
            <person name="Pontarotti P."/>
            <person name="Henrissat B."/>
            <person name="Record E."/>
        </authorList>
    </citation>
    <scope>NUCLEOTIDE SEQUENCE [LARGE SCALE GENOMIC DNA]</scope>
    <source>
        <strain evidence="2">BRFM137</strain>
    </source>
</reference>
<dbReference type="HOGENOM" id="CLU_2639288_0_0_1"/>
<feature type="region of interest" description="Disordered" evidence="1">
    <location>
        <begin position="1"/>
        <end position="29"/>
    </location>
</feature>
<feature type="compositionally biased region" description="Polar residues" evidence="1">
    <location>
        <begin position="1"/>
        <end position="11"/>
    </location>
</feature>
<accession>A0A060SFF8</accession>